<accession>A0A385STZ1</accession>
<dbReference type="Proteomes" id="UP000266183">
    <property type="component" value="Chromosome"/>
</dbReference>
<evidence type="ECO:0000313" key="2">
    <source>
        <dbReference type="EMBL" id="AYB32278.1"/>
    </source>
</evidence>
<protein>
    <submittedName>
        <fullName evidence="2">Uncharacterized protein</fullName>
    </submittedName>
</protein>
<organism evidence="2 3">
    <name type="scientific">Chryseolinea soli</name>
    <dbReference type="NCBI Taxonomy" id="2321403"/>
    <lineage>
        <taxon>Bacteria</taxon>
        <taxon>Pseudomonadati</taxon>
        <taxon>Bacteroidota</taxon>
        <taxon>Cytophagia</taxon>
        <taxon>Cytophagales</taxon>
        <taxon>Fulvivirgaceae</taxon>
        <taxon>Chryseolinea</taxon>
    </lineage>
</organism>
<keyword evidence="3" id="KW-1185">Reference proteome</keyword>
<keyword evidence="1" id="KW-0732">Signal</keyword>
<dbReference type="AlphaFoldDB" id="A0A385STZ1"/>
<gene>
    <name evidence="2" type="ORF">D4L85_17620</name>
</gene>
<feature type="signal peptide" evidence="1">
    <location>
        <begin position="1"/>
        <end position="19"/>
    </location>
</feature>
<dbReference type="EMBL" id="CP032382">
    <property type="protein sequence ID" value="AYB32278.1"/>
    <property type="molecule type" value="Genomic_DNA"/>
</dbReference>
<evidence type="ECO:0000256" key="1">
    <source>
        <dbReference type="SAM" id="SignalP"/>
    </source>
</evidence>
<evidence type="ECO:0000313" key="3">
    <source>
        <dbReference type="Proteomes" id="UP000266183"/>
    </source>
</evidence>
<dbReference type="KEGG" id="chk:D4L85_17620"/>
<dbReference type="RefSeq" id="WP_119755533.1">
    <property type="nucleotide sequence ID" value="NZ_CP032382.1"/>
</dbReference>
<feature type="chain" id="PRO_5017436084" evidence="1">
    <location>
        <begin position="20"/>
        <end position="249"/>
    </location>
</feature>
<proteinExistence type="predicted"/>
<name>A0A385STZ1_9BACT</name>
<dbReference type="OrthoDB" id="759189at2"/>
<reference evidence="3" key="1">
    <citation type="submission" date="2018-09" db="EMBL/GenBank/DDBJ databases">
        <title>Chryseolinea sp. KIS68-18 isolated from soil.</title>
        <authorList>
            <person name="Weon H.-Y."/>
            <person name="Kwon S.-W."/>
            <person name="Lee S.A."/>
        </authorList>
    </citation>
    <scope>NUCLEOTIDE SEQUENCE [LARGE SCALE GENOMIC DNA]</scope>
    <source>
        <strain evidence="3">KIS68-18</strain>
    </source>
</reference>
<sequence length="249" mass="27984">MKKEVFIFLGLLSGLHALAQPNVVPNNIRSVNTLEKLYDPDGLGRTDMLYGIPQPEGKVVGNTYFSTQWKASTILLYKDEKMIEGFLIRYDIRANEIEVKTQSGVKVVGGDKVKSFIWIDSASRIPSYFVNAKDFKDKDQTRLSGFFQVVVDGPLPLLRQTTVYVKKADYSVQFDVGSRDDKILKKTELYFARDGQVTALPSSKKKLLPLFGDKADAMGKFIQDQALTISREADLITIFNHYNSLIAAN</sequence>